<evidence type="ECO:0000256" key="2">
    <source>
        <dbReference type="ARBA" id="ARBA00023157"/>
    </source>
</evidence>
<dbReference type="InterPro" id="IPR050111">
    <property type="entry name" value="C-type_lectin/snaclec_domain"/>
</dbReference>
<dbReference type="InterPro" id="IPR001304">
    <property type="entry name" value="C-type_lectin-like"/>
</dbReference>
<gene>
    <name evidence="4" type="ORF">AAFF_G00344940</name>
</gene>
<feature type="domain" description="C-type lectin" evidence="3">
    <location>
        <begin position="86"/>
        <end position="202"/>
    </location>
</feature>
<dbReference type="Gene3D" id="3.10.100.10">
    <property type="entry name" value="Mannose-Binding Protein A, subunit A"/>
    <property type="match status" value="1"/>
</dbReference>
<keyword evidence="5" id="KW-1185">Reference proteome</keyword>
<evidence type="ECO:0000313" key="5">
    <source>
        <dbReference type="Proteomes" id="UP001221898"/>
    </source>
</evidence>
<dbReference type="GO" id="GO:0030246">
    <property type="term" value="F:carbohydrate binding"/>
    <property type="evidence" value="ECO:0007669"/>
    <property type="project" value="UniProtKB-KW"/>
</dbReference>
<organism evidence="4 5">
    <name type="scientific">Aldrovandia affinis</name>
    <dbReference type="NCBI Taxonomy" id="143900"/>
    <lineage>
        <taxon>Eukaryota</taxon>
        <taxon>Metazoa</taxon>
        <taxon>Chordata</taxon>
        <taxon>Craniata</taxon>
        <taxon>Vertebrata</taxon>
        <taxon>Euteleostomi</taxon>
        <taxon>Actinopterygii</taxon>
        <taxon>Neopterygii</taxon>
        <taxon>Teleostei</taxon>
        <taxon>Notacanthiformes</taxon>
        <taxon>Halosauridae</taxon>
        <taxon>Aldrovandia</taxon>
    </lineage>
</organism>
<proteinExistence type="predicted"/>
<protein>
    <recommendedName>
        <fullName evidence="3">C-type lectin domain-containing protein</fullName>
    </recommendedName>
</protein>
<dbReference type="Proteomes" id="UP001221898">
    <property type="component" value="Unassembled WGS sequence"/>
</dbReference>
<reference evidence="4" key="1">
    <citation type="journal article" date="2023" name="Science">
        <title>Genome structures resolve the early diversification of teleost fishes.</title>
        <authorList>
            <person name="Parey E."/>
            <person name="Louis A."/>
            <person name="Montfort J."/>
            <person name="Bouchez O."/>
            <person name="Roques C."/>
            <person name="Iampietro C."/>
            <person name="Lluch J."/>
            <person name="Castinel A."/>
            <person name="Donnadieu C."/>
            <person name="Desvignes T."/>
            <person name="Floi Bucao C."/>
            <person name="Jouanno E."/>
            <person name="Wen M."/>
            <person name="Mejri S."/>
            <person name="Dirks R."/>
            <person name="Jansen H."/>
            <person name="Henkel C."/>
            <person name="Chen W.J."/>
            <person name="Zahm M."/>
            <person name="Cabau C."/>
            <person name="Klopp C."/>
            <person name="Thompson A.W."/>
            <person name="Robinson-Rechavi M."/>
            <person name="Braasch I."/>
            <person name="Lecointre G."/>
            <person name="Bobe J."/>
            <person name="Postlethwait J.H."/>
            <person name="Berthelot C."/>
            <person name="Roest Crollius H."/>
            <person name="Guiguen Y."/>
        </authorList>
    </citation>
    <scope>NUCLEOTIDE SEQUENCE</scope>
    <source>
        <strain evidence="4">NC1722</strain>
    </source>
</reference>
<sequence length="208" mass="23910">MCTALWVRPHTTAQELRTQREVDKAHAPTDWLECVHGSYTIASQNKDQLQRVYDALVVKSPFLDQYCPLRSQKRVCRPCPEGWEQSNSKCYYFSTEGKSWNDSRSDCLKQGADLVIIESKDEQDFISKHTRGIDVFWIGLSDSETEGTWLWVDGTPLQEDKAFWRTRLPEDRDGSQDCVVTVRVLKGWADVRCSSNRKSVCQTDALPL</sequence>
<evidence type="ECO:0000256" key="1">
    <source>
        <dbReference type="ARBA" id="ARBA00022734"/>
    </source>
</evidence>
<dbReference type="EMBL" id="JAINUG010000551">
    <property type="protein sequence ID" value="KAJ8366729.1"/>
    <property type="molecule type" value="Genomic_DNA"/>
</dbReference>
<dbReference type="SUPFAM" id="SSF56436">
    <property type="entry name" value="C-type lectin-like"/>
    <property type="match status" value="1"/>
</dbReference>
<dbReference type="AlphaFoldDB" id="A0AAD7VZU6"/>
<keyword evidence="2" id="KW-1015">Disulfide bond</keyword>
<evidence type="ECO:0000259" key="3">
    <source>
        <dbReference type="PROSITE" id="PS50041"/>
    </source>
</evidence>
<dbReference type="InterPro" id="IPR018378">
    <property type="entry name" value="C-type_lectin_CS"/>
</dbReference>
<dbReference type="PROSITE" id="PS50041">
    <property type="entry name" value="C_TYPE_LECTIN_2"/>
    <property type="match status" value="1"/>
</dbReference>
<keyword evidence="1" id="KW-0430">Lectin</keyword>
<dbReference type="Pfam" id="PF00059">
    <property type="entry name" value="Lectin_C"/>
    <property type="match status" value="1"/>
</dbReference>
<dbReference type="InterPro" id="IPR033989">
    <property type="entry name" value="CD209-like_CTLD"/>
</dbReference>
<dbReference type="SMART" id="SM00034">
    <property type="entry name" value="CLECT"/>
    <property type="match status" value="1"/>
</dbReference>
<dbReference type="CDD" id="cd03590">
    <property type="entry name" value="CLECT_DC-SIGN_like"/>
    <property type="match status" value="1"/>
</dbReference>
<dbReference type="PROSITE" id="PS00615">
    <property type="entry name" value="C_TYPE_LECTIN_1"/>
    <property type="match status" value="1"/>
</dbReference>
<dbReference type="InterPro" id="IPR016186">
    <property type="entry name" value="C-type_lectin-like/link_sf"/>
</dbReference>
<name>A0AAD7VZU6_9TELE</name>
<dbReference type="InterPro" id="IPR016187">
    <property type="entry name" value="CTDL_fold"/>
</dbReference>
<comment type="caution">
    <text evidence="4">The sequence shown here is derived from an EMBL/GenBank/DDBJ whole genome shotgun (WGS) entry which is preliminary data.</text>
</comment>
<dbReference type="PANTHER" id="PTHR22803">
    <property type="entry name" value="MANNOSE, PHOSPHOLIPASE, LECTIN RECEPTOR RELATED"/>
    <property type="match status" value="1"/>
</dbReference>
<accession>A0AAD7VZU6</accession>
<evidence type="ECO:0000313" key="4">
    <source>
        <dbReference type="EMBL" id="KAJ8366729.1"/>
    </source>
</evidence>